<evidence type="ECO:0000256" key="4">
    <source>
        <dbReference type="ARBA" id="ARBA00022679"/>
    </source>
</evidence>
<evidence type="ECO:0000256" key="7">
    <source>
        <dbReference type="ARBA" id="ARBA00022840"/>
    </source>
</evidence>
<reference evidence="12" key="1">
    <citation type="journal article" date="2019" name="Int. J. Syst. Evol. Microbiol.">
        <title>The Global Catalogue of Microorganisms (GCM) 10K type strain sequencing project: providing services to taxonomists for standard genome sequencing and annotation.</title>
        <authorList>
            <consortium name="The Broad Institute Genomics Platform"/>
            <consortium name="The Broad Institute Genome Sequencing Center for Infectious Disease"/>
            <person name="Wu L."/>
            <person name="Ma J."/>
        </authorList>
    </citation>
    <scope>NUCLEOTIDE SEQUENCE [LARGE SCALE GENOMIC DNA]</scope>
    <source>
        <strain evidence="12">CGMCC 4.7132</strain>
    </source>
</reference>
<dbReference type="Proteomes" id="UP001596004">
    <property type="component" value="Unassembled WGS sequence"/>
</dbReference>
<feature type="transmembrane region" description="Helical" evidence="9">
    <location>
        <begin position="80"/>
        <end position="102"/>
    </location>
</feature>
<feature type="transmembrane region" description="Helical" evidence="9">
    <location>
        <begin position="151"/>
        <end position="169"/>
    </location>
</feature>
<dbReference type="InterPro" id="IPR011712">
    <property type="entry name" value="Sig_transdc_His_kin_sub3_dim/P"/>
</dbReference>
<dbReference type="RefSeq" id="WP_380843627.1">
    <property type="nucleotide sequence ID" value="NZ_JBHSFP010000017.1"/>
</dbReference>
<evidence type="ECO:0000256" key="9">
    <source>
        <dbReference type="SAM" id="Phobius"/>
    </source>
</evidence>
<gene>
    <name evidence="11" type="ORF">ACFO60_23935</name>
</gene>
<evidence type="ECO:0000256" key="1">
    <source>
        <dbReference type="ARBA" id="ARBA00000085"/>
    </source>
</evidence>
<dbReference type="Gene3D" id="1.20.5.1930">
    <property type="match status" value="1"/>
</dbReference>
<dbReference type="Pfam" id="PF07730">
    <property type="entry name" value="HisKA_3"/>
    <property type="match status" value="1"/>
</dbReference>
<comment type="caution">
    <text evidence="11">The sequence shown here is derived from an EMBL/GenBank/DDBJ whole genome shotgun (WGS) entry which is preliminary data.</text>
</comment>
<keyword evidence="9" id="KW-0472">Membrane</keyword>
<keyword evidence="9" id="KW-1133">Transmembrane helix</keyword>
<keyword evidence="4" id="KW-0808">Transferase</keyword>
<keyword evidence="8" id="KW-0902">Two-component regulatory system</keyword>
<feature type="transmembrane region" description="Helical" evidence="9">
    <location>
        <begin position="254"/>
        <end position="274"/>
    </location>
</feature>
<dbReference type="EMBL" id="JBHSFP010000017">
    <property type="protein sequence ID" value="MFC4533824.1"/>
    <property type="molecule type" value="Genomic_DNA"/>
</dbReference>
<sequence length="685" mass="72965">MADLLAPAPAGAERSGRRWVIAAAVPGTVLALAAIVFAVVADAGWRTFVDSYTLTNLVIGLGFLAPGATISWFRPRNVIGSLFLVCGLGHLTTAAATMIMLVGDGAGWPVPLLRSLSTLSTGAWQVGIIWLFGVALLLFPDGRLPSRRWRPLVWVIMVCGAYQLVTGVLSDGSVLGSSPELSSILSVGLVVPAPINDAVGLAGAATEPLVIASLVLRYVRGDERTRRRLLWLILAMLVMLVLNAQRWVTGDGPILFLLTFALIPIAIGIAIVRYELFDIRLVLSRALLYGMVVSVVVAVYAGLVAGFSLLVPQDAGRGVATAAAIFVAILFTPLRLLLQRAIDRAFYGTRADPAQTAWRVGERLRHDDDLPGVLERTRTALRLPWMILRREQDGASLATAGVPSGWGGSVEVALGYRGDVVGTLVVGLRRGESHLHDADRRSLDLIATPLAVALHATTLSEQVRQARTATVEAGAAERVRLQRELHDGLGPSLTSIAFRADAASNLLRSDAGQAERLLGEVRADLRAAIDSVRRVVYGLRPIELDDLGLAAALTRKVTGRSAEERRGIAVELELPPRLPALSPAVELAAYRIIDEALTNVLRHSRETRAVIRIHVDAGGDLAMTIGDDGEPPAAWRPGVGLRSISDRAEELGGSADAGPTAGGWTVRARLPLHPHAPAPRELPAP</sequence>
<dbReference type="InterPro" id="IPR036890">
    <property type="entry name" value="HATPase_C_sf"/>
</dbReference>
<dbReference type="Gene3D" id="3.30.450.40">
    <property type="match status" value="1"/>
</dbReference>
<feature type="transmembrane region" description="Helical" evidence="9">
    <location>
        <begin position="286"/>
        <end position="307"/>
    </location>
</feature>
<evidence type="ECO:0000256" key="5">
    <source>
        <dbReference type="ARBA" id="ARBA00022741"/>
    </source>
</evidence>
<feature type="transmembrane region" description="Helical" evidence="9">
    <location>
        <begin position="198"/>
        <end position="217"/>
    </location>
</feature>
<feature type="transmembrane region" description="Helical" evidence="9">
    <location>
        <begin position="319"/>
        <end position="338"/>
    </location>
</feature>
<keyword evidence="6 11" id="KW-0418">Kinase</keyword>
<dbReference type="CDD" id="cd16917">
    <property type="entry name" value="HATPase_UhpB-NarQ-NarX-like"/>
    <property type="match status" value="1"/>
</dbReference>
<proteinExistence type="predicted"/>
<comment type="catalytic activity">
    <reaction evidence="1">
        <text>ATP + protein L-histidine = ADP + protein N-phospho-L-histidine.</text>
        <dbReference type="EC" id="2.7.13.3"/>
    </reaction>
</comment>
<evidence type="ECO:0000313" key="11">
    <source>
        <dbReference type="EMBL" id="MFC4533824.1"/>
    </source>
</evidence>
<accession>A0ABV9CMP8</accession>
<dbReference type="EC" id="2.7.13.3" evidence="2"/>
<evidence type="ECO:0000256" key="2">
    <source>
        <dbReference type="ARBA" id="ARBA00012438"/>
    </source>
</evidence>
<feature type="transmembrane region" description="Helical" evidence="9">
    <location>
        <begin position="229"/>
        <end position="248"/>
    </location>
</feature>
<feature type="transmembrane region" description="Helical" evidence="9">
    <location>
        <begin position="122"/>
        <end position="139"/>
    </location>
</feature>
<keyword evidence="9" id="KW-0812">Transmembrane</keyword>
<feature type="domain" description="Signal transduction histidine kinase subgroup 3 dimerisation and phosphoacceptor" evidence="10">
    <location>
        <begin position="477"/>
        <end position="543"/>
    </location>
</feature>
<dbReference type="PANTHER" id="PTHR24421">
    <property type="entry name" value="NITRATE/NITRITE SENSOR PROTEIN NARX-RELATED"/>
    <property type="match status" value="1"/>
</dbReference>
<dbReference type="SUPFAM" id="SSF55874">
    <property type="entry name" value="ATPase domain of HSP90 chaperone/DNA topoisomerase II/histidine kinase"/>
    <property type="match status" value="1"/>
</dbReference>
<dbReference type="InterPro" id="IPR029016">
    <property type="entry name" value="GAF-like_dom_sf"/>
</dbReference>
<dbReference type="Gene3D" id="3.30.565.10">
    <property type="entry name" value="Histidine kinase-like ATPase, C-terminal domain"/>
    <property type="match status" value="1"/>
</dbReference>
<evidence type="ECO:0000256" key="8">
    <source>
        <dbReference type="ARBA" id="ARBA00023012"/>
    </source>
</evidence>
<keyword evidence="3" id="KW-0597">Phosphoprotein</keyword>
<keyword evidence="7" id="KW-0067">ATP-binding</keyword>
<organism evidence="11 12">
    <name type="scientific">Sphaerisporangium dianthi</name>
    <dbReference type="NCBI Taxonomy" id="1436120"/>
    <lineage>
        <taxon>Bacteria</taxon>
        <taxon>Bacillati</taxon>
        <taxon>Actinomycetota</taxon>
        <taxon>Actinomycetes</taxon>
        <taxon>Streptosporangiales</taxon>
        <taxon>Streptosporangiaceae</taxon>
        <taxon>Sphaerisporangium</taxon>
    </lineage>
</organism>
<evidence type="ECO:0000259" key="10">
    <source>
        <dbReference type="Pfam" id="PF07730"/>
    </source>
</evidence>
<dbReference type="PANTHER" id="PTHR24421:SF10">
    <property type="entry name" value="NITRATE_NITRITE SENSOR PROTEIN NARQ"/>
    <property type="match status" value="1"/>
</dbReference>
<evidence type="ECO:0000313" key="12">
    <source>
        <dbReference type="Proteomes" id="UP001596004"/>
    </source>
</evidence>
<feature type="transmembrane region" description="Helical" evidence="9">
    <location>
        <begin position="20"/>
        <end position="41"/>
    </location>
</feature>
<keyword evidence="5" id="KW-0547">Nucleotide-binding</keyword>
<name>A0ABV9CMP8_9ACTN</name>
<dbReference type="GO" id="GO:0016301">
    <property type="term" value="F:kinase activity"/>
    <property type="evidence" value="ECO:0007669"/>
    <property type="project" value="UniProtKB-KW"/>
</dbReference>
<dbReference type="InterPro" id="IPR050482">
    <property type="entry name" value="Sensor_HK_TwoCompSys"/>
</dbReference>
<feature type="transmembrane region" description="Helical" evidence="9">
    <location>
        <begin position="53"/>
        <end position="73"/>
    </location>
</feature>
<keyword evidence="12" id="KW-1185">Reference proteome</keyword>
<evidence type="ECO:0000256" key="3">
    <source>
        <dbReference type="ARBA" id="ARBA00022553"/>
    </source>
</evidence>
<protein>
    <recommendedName>
        <fullName evidence="2">histidine kinase</fullName>
        <ecNumber evidence="2">2.7.13.3</ecNumber>
    </recommendedName>
</protein>
<evidence type="ECO:0000256" key="6">
    <source>
        <dbReference type="ARBA" id="ARBA00022777"/>
    </source>
</evidence>